<protein>
    <submittedName>
        <fullName evidence="2">Uncharacterized protein</fullName>
    </submittedName>
</protein>
<evidence type="ECO:0000313" key="2">
    <source>
        <dbReference type="EMBL" id="MBU9722725.1"/>
    </source>
</evidence>
<feature type="transmembrane region" description="Helical" evidence="1">
    <location>
        <begin position="167"/>
        <end position="187"/>
    </location>
</feature>
<evidence type="ECO:0000313" key="3">
    <source>
        <dbReference type="Proteomes" id="UP000790580"/>
    </source>
</evidence>
<feature type="transmembrane region" description="Helical" evidence="1">
    <location>
        <begin position="99"/>
        <end position="117"/>
    </location>
</feature>
<sequence>MARKTNKYPYLLLLVIHTALLLFVFSKQPKKRGLLALLLSNMGFAFIFDYIVVSFFPGYRYRPKVLKNKYFDNILGATLSQAVYVPFTAVSISGLRLGWGAKLLFSLYFSIIEKLFIHLGLFKRKWWKTRFTFMLIPFFFFISDVRWKGLREGNKTMKALCLYNMMHMTWVNGVFILEVYRLIRFGIGKNYKWQEQMKMVPAYGMVYGAIGTAVALKNKWSLKALLFGVVLIMDKILIKLGLMKVYSMFPLTMVHIVAILSNPSVSW</sequence>
<dbReference type="Proteomes" id="UP000790580">
    <property type="component" value="Unassembled WGS sequence"/>
</dbReference>
<keyword evidence="1" id="KW-0472">Membrane</keyword>
<gene>
    <name evidence="2" type="ORF">KS407_15010</name>
</gene>
<feature type="transmembrane region" description="Helical" evidence="1">
    <location>
        <begin position="70"/>
        <end position="87"/>
    </location>
</feature>
<organism evidence="2 3">
    <name type="scientific">Evansella alkalicola</name>
    <dbReference type="NCBI Taxonomy" id="745819"/>
    <lineage>
        <taxon>Bacteria</taxon>
        <taxon>Bacillati</taxon>
        <taxon>Bacillota</taxon>
        <taxon>Bacilli</taxon>
        <taxon>Bacillales</taxon>
        <taxon>Bacillaceae</taxon>
        <taxon>Evansella</taxon>
    </lineage>
</organism>
<reference evidence="2 3" key="1">
    <citation type="submission" date="2021-06" db="EMBL/GenBank/DDBJ databases">
        <title>Bacillus sp. RD4P76, an endophyte from a halophyte.</title>
        <authorList>
            <person name="Sun J.-Q."/>
        </authorList>
    </citation>
    <scope>NUCLEOTIDE SEQUENCE [LARGE SCALE GENOMIC DNA]</scope>
    <source>
        <strain evidence="2 3">JCM 17098</strain>
    </source>
</reference>
<keyword evidence="1" id="KW-1133">Transmembrane helix</keyword>
<dbReference type="RefSeq" id="WP_140355038.1">
    <property type="nucleotide sequence ID" value="NZ_JAHQCR010000059.1"/>
</dbReference>
<keyword evidence="1" id="KW-0812">Transmembrane</keyword>
<proteinExistence type="predicted"/>
<accession>A0ABS6JWF9</accession>
<keyword evidence="3" id="KW-1185">Reference proteome</keyword>
<name>A0ABS6JWF9_9BACI</name>
<dbReference type="EMBL" id="JAHQCR010000059">
    <property type="protein sequence ID" value="MBU9722725.1"/>
    <property type="molecule type" value="Genomic_DNA"/>
</dbReference>
<feature type="transmembrane region" description="Helical" evidence="1">
    <location>
        <begin position="36"/>
        <end position="58"/>
    </location>
</feature>
<feature type="transmembrane region" description="Helical" evidence="1">
    <location>
        <begin position="245"/>
        <end position="265"/>
    </location>
</feature>
<evidence type="ECO:0000256" key="1">
    <source>
        <dbReference type="SAM" id="Phobius"/>
    </source>
</evidence>
<feature type="transmembrane region" description="Helical" evidence="1">
    <location>
        <begin position="199"/>
        <end position="216"/>
    </location>
</feature>
<comment type="caution">
    <text evidence="2">The sequence shown here is derived from an EMBL/GenBank/DDBJ whole genome shotgun (WGS) entry which is preliminary data.</text>
</comment>